<protein>
    <submittedName>
        <fullName evidence="1">Uncharacterized protein</fullName>
    </submittedName>
</protein>
<comment type="caution">
    <text evidence="1">The sequence shown here is derived from an EMBL/GenBank/DDBJ whole genome shotgun (WGS) entry which is preliminary data.</text>
</comment>
<dbReference type="Proteomes" id="UP000603453">
    <property type="component" value="Unassembled WGS sequence"/>
</dbReference>
<dbReference type="AlphaFoldDB" id="A0A8H7V4Z1"/>
<sequence length="73" mass="8274">MDVKASSQVYQGETGVVTMGNWASSSTFENHCRREHLSEFDFTNTLIEDKDIEVESDEDIFMDASDSFLDSLD</sequence>
<name>A0A8H7V4Z1_9FUNG</name>
<evidence type="ECO:0000313" key="1">
    <source>
        <dbReference type="EMBL" id="KAG2205687.1"/>
    </source>
</evidence>
<reference evidence="1" key="1">
    <citation type="submission" date="2020-12" db="EMBL/GenBank/DDBJ databases">
        <title>Metabolic potential, ecology and presence of endohyphal bacteria is reflected in genomic diversity of Mucoromycotina.</title>
        <authorList>
            <person name="Muszewska A."/>
            <person name="Okrasinska A."/>
            <person name="Steczkiewicz K."/>
            <person name="Drgas O."/>
            <person name="Orlowska M."/>
            <person name="Perlinska-Lenart U."/>
            <person name="Aleksandrzak-Piekarczyk T."/>
            <person name="Szatraj K."/>
            <person name="Zielenkiewicz U."/>
            <person name="Pilsyk S."/>
            <person name="Malc E."/>
            <person name="Mieczkowski P."/>
            <person name="Kruszewska J.S."/>
            <person name="Biernat P."/>
            <person name="Pawlowska J."/>
        </authorList>
    </citation>
    <scope>NUCLEOTIDE SEQUENCE</scope>
    <source>
        <strain evidence="1">WA0000017839</strain>
    </source>
</reference>
<dbReference type="OrthoDB" id="2241994at2759"/>
<organism evidence="1 2">
    <name type="scientific">Mucor saturninus</name>
    <dbReference type="NCBI Taxonomy" id="64648"/>
    <lineage>
        <taxon>Eukaryota</taxon>
        <taxon>Fungi</taxon>
        <taxon>Fungi incertae sedis</taxon>
        <taxon>Mucoromycota</taxon>
        <taxon>Mucoromycotina</taxon>
        <taxon>Mucoromycetes</taxon>
        <taxon>Mucorales</taxon>
        <taxon>Mucorineae</taxon>
        <taxon>Mucoraceae</taxon>
        <taxon>Mucor</taxon>
    </lineage>
</organism>
<evidence type="ECO:0000313" key="2">
    <source>
        <dbReference type="Proteomes" id="UP000603453"/>
    </source>
</evidence>
<keyword evidence="2" id="KW-1185">Reference proteome</keyword>
<proteinExistence type="predicted"/>
<gene>
    <name evidence="1" type="ORF">INT47_008044</name>
</gene>
<accession>A0A8H7V4Z1</accession>
<dbReference type="EMBL" id="JAEPRD010000035">
    <property type="protein sequence ID" value="KAG2205687.1"/>
    <property type="molecule type" value="Genomic_DNA"/>
</dbReference>